<feature type="chain" id="PRO_5041432485" description="Secreted protein" evidence="2">
    <location>
        <begin position="38"/>
        <end position="181"/>
    </location>
</feature>
<feature type="compositionally biased region" description="Low complexity" evidence="1">
    <location>
        <begin position="165"/>
        <end position="181"/>
    </location>
</feature>
<feature type="signal peptide" evidence="2">
    <location>
        <begin position="1"/>
        <end position="37"/>
    </location>
</feature>
<dbReference type="RefSeq" id="WP_267093437.1">
    <property type="nucleotide sequence ID" value="NZ_CP099534.1"/>
</dbReference>
<accession>A0AA46SVM7</accession>
<organism evidence="3 4">
    <name type="scientific">Xanthomonas sacchari</name>
    <dbReference type="NCBI Taxonomy" id="56458"/>
    <lineage>
        <taxon>Bacteria</taxon>
        <taxon>Pseudomonadati</taxon>
        <taxon>Pseudomonadota</taxon>
        <taxon>Gammaproteobacteria</taxon>
        <taxon>Lysobacterales</taxon>
        <taxon>Lysobacteraceae</taxon>
        <taxon>Xanthomonas</taxon>
    </lineage>
</organism>
<protein>
    <recommendedName>
        <fullName evidence="5">Secreted protein</fullName>
    </recommendedName>
</protein>
<sequence>MRKRSDEAFENGHTRPRHARWGMGALLLALLPLAAYAAPDVPDSLRVSSTNTYAAGTPEWRQVRDWLAQHRPSDAGPARAQNLERLGPLMLTYARALHGVPTQAPVALPLPDQGAPGDSIAIASCIDGLRQSWIYGVEEASMHDWTLTSFAISQRADCTQATARAEPATPADSAGAASAHR</sequence>
<reference evidence="3" key="1">
    <citation type="submission" date="2022-06" db="EMBL/GenBank/DDBJ databases">
        <title>Dynamics of rice microbiomes reveals core vertical transmitted seed endophytes.</title>
        <authorList>
            <person name="Liao K."/>
            <person name="Zhang X."/>
        </authorList>
    </citation>
    <scope>NUCLEOTIDE SEQUENCE</scope>
    <source>
        <strain evidence="3">JR3-14</strain>
    </source>
</reference>
<name>A0AA46SVM7_9XANT</name>
<evidence type="ECO:0000313" key="3">
    <source>
        <dbReference type="EMBL" id="UYK89417.1"/>
    </source>
</evidence>
<dbReference type="AlphaFoldDB" id="A0AA46SVM7"/>
<feature type="region of interest" description="Disordered" evidence="1">
    <location>
        <begin position="161"/>
        <end position="181"/>
    </location>
</feature>
<gene>
    <name evidence="3" type="ORF">NG824_02915</name>
</gene>
<dbReference type="EMBL" id="CP099534">
    <property type="protein sequence ID" value="UYK89417.1"/>
    <property type="molecule type" value="Genomic_DNA"/>
</dbReference>
<evidence type="ECO:0000313" key="4">
    <source>
        <dbReference type="Proteomes" id="UP001164392"/>
    </source>
</evidence>
<dbReference type="Proteomes" id="UP001164392">
    <property type="component" value="Chromosome"/>
</dbReference>
<evidence type="ECO:0000256" key="1">
    <source>
        <dbReference type="SAM" id="MobiDB-lite"/>
    </source>
</evidence>
<evidence type="ECO:0008006" key="5">
    <source>
        <dbReference type="Google" id="ProtNLM"/>
    </source>
</evidence>
<proteinExistence type="predicted"/>
<evidence type="ECO:0000256" key="2">
    <source>
        <dbReference type="SAM" id="SignalP"/>
    </source>
</evidence>
<keyword evidence="2" id="KW-0732">Signal</keyword>